<evidence type="ECO:0000313" key="5">
    <source>
        <dbReference type="Proteomes" id="UP000192656"/>
    </source>
</evidence>
<evidence type="ECO:0000256" key="1">
    <source>
        <dbReference type="ARBA" id="ARBA00003989"/>
    </source>
</evidence>
<keyword evidence="3" id="KW-0732">Signal</keyword>
<gene>
    <name evidence="4" type="ORF">SAMN06297251_11334</name>
</gene>
<organism evidence="4 5">
    <name type="scientific">Fulvimarina manganoxydans</name>
    <dbReference type="NCBI Taxonomy" id="937218"/>
    <lineage>
        <taxon>Bacteria</taxon>
        <taxon>Pseudomonadati</taxon>
        <taxon>Pseudomonadota</taxon>
        <taxon>Alphaproteobacteria</taxon>
        <taxon>Hyphomicrobiales</taxon>
        <taxon>Aurantimonadaceae</taxon>
        <taxon>Fulvimarina</taxon>
    </lineage>
</organism>
<evidence type="ECO:0000256" key="2">
    <source>
        <dbReference type="ARBA" id="ARBA00014031"/>
    </source>
</evidence>
<dbReference type="AlphaFoldDB" id="A0A1W2D858"/>
<dbReference type="EMBL" id="FWXR01000013">
    <property type="protein sequence ID" value="SMC93298.1"/>
    <property type="molecule type" value="Genomic_DNA"/>
</dbReference>
<name>A0A1W2D858_9HYPH</name>
<accession>A0A1W2D858</accession>
<dbReference type="Pfam" id="PF10614">
    <property type="entry name" value="CsgF"/>
    <property type="match status" value="1"/>
</dbReference>
<evidence type="ECO:0000313" key="4">
    <source>
        <dbReference type="EMBL" id="SMC93298.1"/>
    </source>
</evidence>
<evidence type="ECO:0000256" key="3">
    <source>
        <dbReference type="ARBA" id="ARBA00022729"/>
    </source>
</evidence>
<protein>
    <recommendedName>
        <fullName evidence="2">Curli production assembly/transport component CsgF</fullName>
    </recommendedName>
</protein>
<keyword evidence="5" id="KW-1185">Reference proteome</keyword>
<proteinExistence type="predicted"/>
<sequence length="170" mass="17951">MLFSLGNALPMVRQMISKQFRLALAFACPLSIATPVWAGNLVYTPINPSFGGSPLNSGHLLGIASAQREATASDVASDEDDDRLAPGLNNRAGSDAADLFVRQLQGRLFSALAGQVTEAIFGENPQNNGTVTFGDTSVTFDRTLDSIRLTIVDSLDGSVTEIVVPQLVAN</sequence>
<reference evidence="4 5" key="1">
    <citation type="submission" date="2017-04" db="EMBL/GenBank/DDBJ databases">
        <authorList>
            <person name="Afonso C.L."/>
            <person name="Miller P.J."/>
            <person name="Scott M.A."/>
            <person name="Spackman E."/>
            <person name="Goraichik I."/>
            <person name="Dimitrov K.M."/>
            <person name="Suarez D.L."/>
            <person name="Swayne D.E."/>
        </authorList>
    </citation>
    <scope>NUCLEOTIDE SEQUENCE [LARGE SCALE GENOMIC DNA]</scope>
    <source>
        <strain evidence="4 5">CGMCC 1.10972</strain>
    </source>
</reference>
<dbReference type="Proteomes" id="UP000192656">
    <property type="component" value="Unassembled WGS sequence"/>
</dbReference>
<dbReference type="STRING" id="937218.SAMN06297251_11334"/>
<comment type="function">
    <text evidence="1">May be involved in the biogenesis of curli organelles.</text>
</comment>
<dbReference type="InterPro" id="IPR018893">
    <property type="entry name" value="T8SS_CsgF"/>
</dbReference>